<protein>
    <recommendedName>
        <fullName evidence="2">Mitochondrial fission process protein 1</fullName>
    </recommendedName>
    <alternativeName>
        <fullName evidence="3">Mitochondrial 18 kDa protein</fullName>
    </alternativeName>
</protein>
<dbReference type="GeneID" id="17252597"/>
<dbReference type="InterPro" id="IPR019560">
    <property type="entry name" value="Mitochondrial_18_kDa_protein"/>
</dbReference>
<reference evidence="6" key="1">
    <citation type="journal article" date="2013" name="Nature">
        <title>Pan genome of the phytoplankton Emiliania underpins its global distribution.</title>
        <authorList>
            <person name="Read B.A."/>
            <person name="Kegel J."/>
            <person name="Klute M.J."/>
            <person name="Kuo A."/>
            <person name="Lefebvre S.C."/>
            <person name="Maumus F."/>
            <person name="Mayer C."/>
            <person name="Miller J."/>
            <person name="Monier A."/>
            <person name="Salamov A."/>
            <person name="Young J."/>
            <person name="Aguilar M."/>
            <person name="Claverie J.M."/>
            <person name="Frickenhaus S."/>
            <person name="Gonzalez K."/>
            <person name="Herman E.K."/>
            <person name="Lin Y.C."/>
            <person name="Napier J."/>
            <person name="Ogata H."/>
            <person name="Sarno A.F."/>
            <person name="Shmutz J."/>
            <person name="Schroeder D."/>
            <person name="de Vargas C."/>
            <person name="Verret F."/>
            <person name="von Dassow P."/>
            <person name="Valentin K."/>
            <person name="Van de Peer Y."/>
            <person name="Wheeler G."/>
            <person name="Dacks J.B."/>
            <person name="Delwiche C.F."/>
            <person name="Dyhrman S.T."/>
            <person name="Glockner G."/>
            <person name="John U."/>
            <person name="Richards T."/>
            <person name="Worden A.Z."/>
            <person name="Zhang X."/>
            <person name="Grigoriev I.V."/>
            <person name="Allen A.E."/>
            <person name="Bidle K."/>
            <person name="Borodovsky M."/>
            <person name="Bowler C."/>
            <person name="Brownlee C."/>
            <person name="Cock J.M."/>
            <person name="Elias M."/>
            <person name="Gladyshev V.N."/>
            <person name="Groth M."/>
            <person name="Guda C."/>
            <person name="Hadaegh A."/>
            <person name="Iglesias-Rodriguez M.D."/>
            <person name="Jenkins J."/>
            <person name="Jones B.M."/>
            <person name="Lawson T."/>
            <person name="Leese F."/>
            <person name="Lindquist E."/>
            <person name="Lobanov A."/>
            <person name="Lomsadze A."/>
            <person name="Malik S.B."/>
            <person name="Marsh M.E."/>
            <person name="Mackinder L."/>
            <person name="Mock T."/>
            <person name="Mueller-Roeber B."/>
            <person name="Pagarete A."/>
            <person name="Parker M."/>
            <person name="Probert I."/>
            <person name="Quesneville H."/>
            <person name="Raines C."/>
            <person name="Rensing S.A."/>
            <person name="Riano-Pachon D.M."/>
            <person name="Richier S."/>
            <person name="Rokitta S."/>
            <person name="Shiraiwa Y."/>
            <person name="Soanes D.M."/>
            <person name="van der Giezen M."/>
            <person name="Wahlund T.M."/>
            <person name="Williams B."/>
            <person name="Wilson W."/>
            <person name="Wolfe G."/>
            <person name="Wurch L.L."/>
        </authorList>
    </citation>
    <scope>NUCLEOTIDE SEQUENCE</scope>
</reference>
<name>A0A0D3I5B4_EMIH1</name>
<evidence type="ECO:0000256" key="3">
    <source>
        <dbReference type="ARBA" id="ARBA00029631"/>
    </source>
</evidence>
<dbReference type="GO" id="GO:0000266">
    <property type="term" value="P:mitochondrial fission"/>
    <property type="evidence" value="ECO:0007669"/>
    <property type="project" value="TreeGrafter"/>
</dbReference>
<dbReference type="PANTHER" id="PTHR11001:SF2">
    <property type="entry name" value="MITOCHONDRIAL FISSION PROCESS PROTEIN 1"/>
    <property type="match status" value="1"/>
</dbReference>
<keyword evidence="4" id="KW-0732">Signal</keyword>
<evidence type="ECO:0000313" key="5">
    <source>
        <dbReference type="EnsemblProtists" id="EOD06449"/>
    </source>
</evidence>
<dbReference type="PaxDb" id="2903-EOD06449"/>
<feature type="signal peptide" evidence="4">
    <location>
        <begin position="1"/>
        <end position="18"/>
    </location>
</feature>
<evidence type="ECO:0000313" key="6">
    <source>
        <dbReference type="Proteomes" id="UP000013827"/>
    </source>
</evidence>
<dbReference type="AlphaFoldDB" id="A0A0D3I5B4"/>
<evidence type="ECO:0000256" key="1">
    <source>
        <dbReference type="ARBA" id="ARBA00009224"/>
    </source>
</evidence>
<accession>A0A0D3I5B4</accession>
<dbReference type="OMA" id="ESCEVKY"/>
<dbReference type="KEGG" id="ehx:EMIHUDRAFT_249897"/>
<feature type="chain" id="PRO_5044290926" description="Mitochondrial fission process protein 1" evidence="4">
    <location>
        <begin position="19"/>
        <end position="198"/>
    </location>
</feature>
<comment type="similarity">
    <text evidence="1">Belongs to the MTFP1 family.</text>
</comment>
<dbReference type="RefSeq" id="XP_005758878.1">
    <property type="nucleotide sequence ID" value="XM_005758821.1"/>
</dbReference>
<evidence type="ECO:0000256" key="4">
    <source>
        <dbReference type="SAM" id="SignalP"/>
    </source>
</evidence>
<organism evidence="5 6">
    <name type="scientific">Emiliania huxleyi (strain CCMP1516)</name>
    <dbReference type="NCBI Taxonomy" id="280463"/>
    <lineage>
        <taxon>Eukaryota</taxon>
        <taxon>Haptista</taxon>
        <taxon>Haptophyta</taxon>
        <taxon>Prymnesiophyceae</taxon>
        <taxon>Isochrysidales</taxon>
        <taxon>Noelaerhabdaceae</taxon>
        <taxon>Emiliania</taxon>
    </lineage>
</organism>
<proteinExistence type="inferred from homology"/>
<evidence type="ECO:0000256" key="2">
    <source>
        <dbReference type="ARBA" id="ARBA00017835"/>
    </source>
</evidence>
<dbReference type="Proteomes" id="UP000013827">
    <property type="component" value="Unassembled WGS sequence"/>
</dbReference>
<dbReference type="PANTHER" id="PTHR11001">
    <property type="entry name" value="MITOCHONDRIAL FISSION PROCESS PROTEIN 1"/>
    <property type="match status" value="1"/>
</dbReference>
<reference evidence="5" key="2">
    <citation type="submission" date="2024-10" db="UniProtKB">
        <authorList>
            <consortium name="EnsemblProtists"/>
        </authorList>
    </citation>
    <scope>IDENTIFICATION</scope>
</reference>
<dbReference type="EnsemblProtists" id="EOD06449">
    <property type="protein sequence ID" value="EOD06449"/>
    <property type="gene ID" value="EMIHUDRAFT_249897"/>
</dbReference>
<sequence>MLLVSIATSALMPRASLALSSPGAAAMRARPTMLADAAQLGSALLANGAAAQDFTPLLLGQAGVCGSMLVGGYGLEKFGDVPEPKEVGAEDGAVDIYRDSPLRYCGYLNEVGEAFRPLIPVEIVYLSRGRMRTPKRATGRLPVKLLGTFVQAPWLASVVFPSFCINRLVVILVSLQAQAYCPEALQGAGGYPDEKHVP</sequence>
<dbReference type="HOGENOM" id="CLU_1380372_0_0_1"/>
<dbReference type="GO" id="GO:0005739">
    <property type="term" value="C:mitochondrion"/>
    <property type="evidence" value="ECO:0007669"/>
    <property type="project" value="TreeGrafter"/>
</dbReference>
<keyword evidence="6" id="KW-1185">Reference proteome</keyword>